<dbReference type="GO" id="GO:0005829">
    <property type="term" value="C:cytosol"/>
    <property type="evidence" value="ECO:0007669"/>
    <property type="project" value="TreeGrafter"/>
</dbReference>
<keyword evidence="1" id="KW-0472">Membrane</keyword>
<dbReference type="GO" id="GO:0031522">
    <property type="term" value="C:cell envelope Sec protein transport complex"/>
    <property type="evidence" value="ECO:0007669"/>
    <property type="project" value="TreeGrafter"/>
</dbReference>
<dbReference type="InterPro" id="IPR014018">
    <property type="entry name" value="SecA_motor_DEAD"/>
</dbReference>
<keyword evidence="5" id="KW-0378">Hydrolase</keyword>
<dbReference type="STRING" id="316056.RPC_4543"/>
<dbReference type="GO" id="GO:0006886">
    <property type="term" value="P:intracellular protein transport"/>
    <property type="evidence" value="ECO:0007669"/>
    <property type="project" value="InterPro"/>
</dbReference>
<dbReference type="SMART" id="SM00957">
    <property type="entry name" value="SecA_DEAD"/>
    <property type="match status" value="1"/>
</dbReference>
<dbReference type="GO" id="GO:0005524">
    <property type="term" value="F:ATP binding"/>
    <property type="evidence" value="ECO:0007669"/>
    <property type="project" value="InterPro"/>
</dbReference>
<dbReference type="KEGG" id="rpc:RPC_4543"/>
<dbReference type="RefSeq" id="WP_011474943.1">
    <property type="nucleotide sequence ID" value="NC_007925.1"/>
</dbReference>
<dbReference type="eggNOG" id="COG0653">
    <property type="taxonomic scope" value="Bacteria"/>
</dbReference>
<dbReference type="GO" id="GO:0005886">
    <property type="term" value="C:plasma membrane"/>
    <property type="evidence" value="ECO:0007669"/>
    <property type="project" value="TreeGrafter"/>
</dbReference>
<dbReference type="Gene3D" id="3.40.50.300">
    <property type="entry name" value="P-loop containing nucleotide triphosphate hydrolases"/>
    <property type="match status" value="1"/>
</dbReference>
<dbReference type="GO" id="GO:0006605">
    <property type="term" value="P:protein targeting"/>
    <property type="evidence" value="ECO:0007669"/>
    <property type="project" value="InterPro"/>
</dbReference>
<reference evidence="5" key="1">
    <citation type="submission" date="2006-03" db="EMBL/GenBank/DDBJ databases">
        <title>Complete sequence of Rhodopseudomonas palustris BisB18.</title>
        <authorList>
            <consortium name="US DOE Joint Genome Institute"/>
            <person name="Copeland A."/>
            <person name="Lucas S."/>
            <person name="Lapidus A."/>
            <person name="Barry K."/>
            <person name="Detter J.C."/>
            <person name="Glavina del Rio T."/>
            <person name="Hammon N."/>
            <person name="Israni S."/>
            <person name="Dalin E."/>
            <person name="Tice H."/>
            <person name="Pitluck S."/>
            <person name="Chain P."/>
            <person name="Malfatti S."/>
            <person name="Shin M."/>
            <person name="Vergez L."/>
            <person name="Schmutz J."/>
            <person name="Larimer F."/>
            <person name="Land M."/>
            <person name="Hauser L."/>
            <person name="Pelletier D.A."/>
            <person name="Kyrpides N."/>
            <person name="Anderson I."/>
            <person name="Oda Y."/>
            <person name="Harwood C.S."/>
            <person name="Richardson P."/>
        </authorList>
    </citation>
    <scope>NUCLEOTIDE SEQUENCE [LARGE SCALE GENOMIC DNA]</scope>
    <source>
        <strain evidence="5">BisB18</strain>
    </source>
</reference>
<dbReference type="InterPro" id="IPR027417">
    <property type="entry name" value="P-loop_NTPase"/>
</dbReference>
<gene>
    <name evidence="5" type="ordered locus">RPC_4543</name>
</gene>
<evidence type="ECO:0000256" key="3">
    <source>
        <dbReference type="ARBA" id="ARBA00023010"/>
    </source>
</evidence>
<dbReference type="PROSITE" id="PS51196">
    <property type="entry name" value="SECA_MOTOR_DEAD"/>
    <property type="match status" value="1"/>
</dbReference>
<sequence>MLSDAASRERAQCLRQRAAGTPLDELALPMFALVREAARRTLAEAHVAEQLIGGLALRDGCVAEMQTGEGKTLTATLVVAVEEAHRRGQPVLIGTPSIEHCDAVAAYFAAHGWSQGDGERTFTVLHARHHADEARIIAKAGGWSI</sequence>
<dbReference type="GO" id="GO:0043952">
    <property type="term" value="P:protein transport by the Sec complex"/>
    <property type="evidence" value="ECO:0007669"/>
    <property type="project" value="TreeGrafter"/>
</dbReference>
<keyword evidence="5" id="KW-0067">ATP-binding</keyword>
<dbReference type="PRINTS" id="PR00906">
    <property type="entry name" value="SECA"/>
</dbReference>
<dbReference type="SUPFAM" id="SSF52540">
    <property type="entry name" value="P-loop containing nucleoside triphosphate hydrolases"/>
    <property type="match status" value="1"/>
</dbReference>
<dbReference type="AlphaFoldDB" id="Q20XS1"/>
<keyword evidence="5" id="KW-0547">Nucleotide-binding</keyword>
<dbReference type="PANTHER" id="PTHR30612">
    <property type="entry name" value="SECA INNER MEMBRANE COMPONENT OF SEC PROTEIN SECRETION SYSTEM"/>
    <property type="match status" value="1"/>
</dbReference>
<dbReference type="PANTHER" id="PTHR30612:SF0">
    <property type="entry name" value="CHLOROPLAST PROTEIN-TRANSPORTING ATPASE"/>
    <property type="match status" value="1"/>
</dbReference>
<dbReference type="HOGENOM" id="CLU_1785393_0_0_5"/>
<dbReference type="InterPro" id="IPR000185">
    <property type="entry name" value="SecA"/>
</dbReference>
<keyword evidence="3" id="KW-0811">Translocation</keyword>
<keyword evidence="2" id="KW-0813">Transport</keyword>
<evidence type="ECO:0000313" key="5">
    <source>
        <dbReference type="EMBL" id="ABD90065.1"/>
    </source>
</evidence>
<dbReference type="GO" id="GO:0004386">
    <property type="term" value="F:helicase activity"/>
    <property type="evidence" value="ECO:0007669"/>
    <property type="project" value="UniProtKB-KW"/>
</dbReference>
<keyword evidence="5" id="KW-0347">Helicase</keyword>
<evidence type="ECO:0000256" key="2">
    <source>
        <dbReference type="ARBA" id="ARBA00022927"/>
    </source>
</evidence>
<dbReference type="GO" id="GO:0017038">
    <property type="term" value="P:protein import"/>
    <property type="evidence" value="ECO:0007669"/>
    <property type="project" value="InterPro"/>
</dbReference>
<evidence type="ECO:0000259" key="4">
    <source>
        <dbReference type="PROSITE" id="PS51196"/>
    </source>
</evidence>
<keyword evidence="1" id="KW-1003">Cell membrane</keyword>
<name>Q20XS1_RHOPB</name>
<dbReference type="InterPro" id="IPR011115">
    <property type="entry name" value="SecA_DEAD"/>
</dbReference>
<dbReference type="EMBL" id="CP000301">
    <property type="protein sequence ID" value="ABD90065.1"/>
    <property type="molecule type" value="Genomic_DNA"/>
</dbReference>
<accession>Q20XS1</accession>
<feature type="domain" description="SecA family profile" evidence="4">
    <location>
        <begin position="1"/>
        <end position="145"/>
    </location>
</feature>
<evidence type="ECO:0000256" key="1">
    <source>
        <dbReference type="ARBA" id="ARBA00022475"/>
    </source>
</evidence>
<keyword evidence="2" id="KW-0653">Protein transport</keyword>
<organism evidence="5">
    <name type="scientific">Rhodopseudomonas palustris (strain BisB18)</name>
    <dbReference type="NCBI Taxonomy" id="316056"/>
    <lineage>
        <taxon>Bacteria</taxon>
        <taxon>Pseudomonadati</taxon>
        <taxon>Pseudomonadota</taxon>
        <taxon>Alphaproteobacteria</taxon>
        <taxon>Hyphomicrobiales</taxon>
        <taxon>Nitrobacteraceae</taxon>
        <taxon>Rhodopseudomonas</taxon>
    </lineage>
</organism>
<protein>
    <submittedName>
        <fullName evidence="5">Preprotein translocase subunit SecA (ATPase RNA helicase)-like</fullName>
    </submittedName>
</protein>
<proteinExistence type="predicted"/>
<dbReference type="Pfam" id="PF07517">
    <property type="entry name" value="SecA_DEAD"/>
    <property type="match status" value="1"/>
</dbReference>